<dbReference type="EMBL" id="CM056813">
    <property type="protein sequence ID" value="KAJ8640808.1"/>
    <property type="molecule type" value="Genomic_DNA"/>
</dbReference>
<sequence>MERNRVEKAKKWQEDRANAAYATRVDNLALAGLQIVGAQAGRILCNFLVPKHLADKDGNWRAGAIATLIDNVGSVAIASTTGWIKISVDFDISYFSTAKINEEVDIEATTSAHVGQLSYVTVEIRKKGSREMVAVGKQWMASTGRVLSKL</sequence>
<evidence type="ECO:0000313" key="1">
    <source>
        <dbReference type="EMBL" id="KAJ8640808.1"/>
    </source>
</evidence>
<comment type="caution">
    <text evidence="1">The sequence shown here is derived from an EMBL/GenBank/DDBJ whole genome shotgun (WGS) entry which is preliminary data.</text>
</comment>
<gene>
    <name evidence="1" type="ORF">MRB53_017502</name>
</gene>
<dbReference type="Proteomes" id="UP001234297">
    <property type="component" value="Chromosome 5"/>
</dbReference>
<protein>
    <submittedName>
        <fullName evidence="1">Uncharacterized protein</fullName>
    </submittedName>
</protein>
<name>A0ACC2M5B5_PERAE</name>
<keyword evidence="2" id="KW-1185">Reference proteome</keyword>
<proteinExistence type="predicted"/>
<accession>A0ACC2M5B5</accession>
<evidence type="ECO:0000313" key="2">
    <source>
        <dbReference type="Proteomes" id="UP001234297"/>
    </source>
</evidence>
<organism evidence="1 2">
    <name type="scientific">Persea americana</name>
    <name type="common">Avocado</name>
    <dbReference type="NCBI Taxonomy" id="3435"/>
    <lineage>
        <taxon>Eukaryota</taxon>
        <taxon>Viridiplantae</taxon>
        <taxon>Streptophyta</taxon>
        <taxon>Embryophyta</taxon>
        <taxon>Tracheophyta</taxon>
        <taxon>Spermatophyta</taxon>
        <taxon>Magnoliopsida</taxon>
        <taxon>Magnoliidae</taxon>
        <taxon>Laurales</taxon>
        <taxon>Lauraceae</taxon>
        <taxon>Persea</taxon>
    </lineage>
</organism>
<reference evidence="1 2" key="1">
    <citation type="journal article" date="2022" name="Hortic Res">
        <title>A haplotype resolved chromosomal level avocado genome allows analysis of novel avocado genes.</title>
        <authorList>
            <person name="Nath O."/>
            <person name="Fletcher S.J."/>
            <person name="Hayward A."/>
            <person name="Shaw L.M."/>
            <person name="Masouleh A.K."/>
            <person name="Furtado A."/>
            <person name="Henry R.J."/>
            <person name="Mitter N."/>
        </authorList>
    </citation>
    <scope>NUCLEOTIDE SEQUENCE [LARGE SCALE GENOMIC DNA]</scope>
    <source>
        <strain evidence="2">cv. Hass</strain>
    </source>
</reference>